<feature type="transmembrane region" description="Helical" evidence="1">
    <location>
        <begin position="177"/>
        <end position="200"/>
    </location>
</feature>
<evidence type="ECO:0000256" key="1">
    <source>
        <dbReference type="SAM" id="Phobius"/>
    </source>
</evidence>
<name>A0AAN6UZ88_9PEZI</name>
<protein>
    <submittedName>
        <fullName evidence="2">Uncharacterized protein</fullName>
    </submittedName>
</protein>
<dbReference type="RefSeq" id="XP_062633997.1">
    <property type="nucleotide sequence ID" value="XM_062778232.1"/>
</dbReference>
<feature type="transmembrane region" description="Helical" evidence="1">
    <location>
        <begin position="60"/>
        <end position="81"/>
    </location>
</feature>
<dbReference type="AlphaFoldDB" id="A0AAN6UZ88"/>
<dbReference type="Proteomes" id="UP001302676">
    <property type="component" value="Unassembled WGS sequence"/>
</dbReference>
<gene>
    <name evidence="2" type="ORF">C8A04DRAFT_14780</name>
</gene>
<sequence length="293" mass="30840">IQTFSLTYQRPRRLKDQLIIFAILRVFDVALTTAAATAAAAAAGAHAAGAPLTPEILRNAAAAGALKSGLMAFAGLIMLLVPQKSALIILPVPLGTTMASNVVLMAAISTWILGHAPTQLLVATVVASVPLTLCLVYYYGAFKVPVTVTSIPLDVLGAYTFVKMADNLGYPICPTRPAMVAGAILGTVFSASLTLLNCFVIGKNRIIYQDEVSTRGWAAHSCCGNWVSFHSTETEYYGEGETNGCRTKITSGTVRNSYHGLGIRWDSGVVYGGLLLDGSSSKRTSSTQAHDGP</sequence>
<feature type="transmembrane region" description="Helical" evidence="1">
    <location>
        <begin position="18"/>
        <end position="48"/>
    </location>
</feature>
<dbReference type="EMBL" id="MU853627">
    <property type="protein sequence ID" value="KAK4140626.1"/>
    <property type="molecule type" value="Genomic_DNA"/>
</dbReference>
<accession>A0AAN6UZ88</accession>
<dbReference type="GeneID" id="87814845"/>
<proteinExistence type="predicted"/>
<feature type="transmembrane region" description="Helical" evidence="1">
    <location>
        <begin position="146"/>
        <end position="165"/>
    </location>
</feature>
<comment type="caution">
    <text evidence="2">The sequence shown here is derived from an EMBL/GenBank/DDBJ whole genome shotgun (WGS) entry which is preliminary data.</text>
</comment>
<organism evidence="2 3">
    <name type="scientific">Dichotomopilus funicola</name>
    <dbReference type="NCBI Taxonomy" id="1934379"/>
    <lineage>
        <taxon>Eukaryota</taxon>
        <taxon>Fungi</taxon>
        <taxon>Dikarya</taxon>
        <taxon>Ascomycota</taxon>
        <taxon>Pezizomycotina</taxon>
        <taxon>Sordariomycetes</taxon>
        <taxon>Sordariomycetidae</taxon>
        <taxon>Sordariales</taxon>
        <taxon>Chaetomiaceae</taxon>
        <taxon>Dichotomopilus</taxon>
    </lineage>
</organism>
<keyword evidence="1" id="KW-0472">Membrane</keyword>
<feature type="transmembrane region" description="Helical" evidence="1">
    <location>
        <begin position="120"/>
        <end position="139"/>
    </location>
</feature>
<evidence type="ECO:0000313" key="2">
    <source>
        <dbReference type="EMBL" id="KAK4140626.1"/>
    </source>
</evidence>
<evidence type="ECO:0000313" key="3">
    <source>
        <dbReference type="Proteomes" id="UP001302676"/>
    </source>
</evidence>
<keyword evidence="1" id="KW-1133">Transmembrane helix</keyword>
<reference evidence="2" key="1">
    <citation type="journal article" date="2023" name="Mol. Phylogenet. Evol.">
        <title>Genome-scale phylogeny and comparative genomics of the fungal order Sordariales.</title>
        <authorList>
            <person name="Hensen N."/>
            <person name="Bonometti L."/>
            <person name="Westerberg I."/>
            <person name="Brannstrom I.O."/>
            <person name="Guillou S."/>
            <person name="Cros-Aarteil S."/>
            <person name="Calhoun S."/>
            <person name="Haridas S."/>
            <person name="Kuo A."/>
            <person name="Mondo S."/>
            <person name="Pangilinan J."/>
            <person name="Riley R."/>
            <person name="LaButti K."/>
            <person name="Andreopoulos B."/>
            <person name="Lipzen A."/>
            <person name="Chen C."/>
            <person name="Yan M."/>
            <person name="Daum C."/>
            <person name="Ng V."/>
            <person name="Clum A."/>
            <person name="Steindorff A."/>
            <person name="Ohm R.A."/>
            <person name="Martin F."/>
            <person name="Silar P."/>
            <person name="Natvig D.O."/>
            <person name="Lalanne C."/>
            <person name="Gautier V."/>
            <person name="Ament-Velasquez S.L."/>
            <person name="Kruys A."/>
            <person name="Hutchinson M.I."/>
            <person name="Powell A.J."/>
            <person name="Barry K."/>
            <person name="Miller A.N."/>
            <person name="Grigoriev I.V."/>
            <person name="Debuchy R."/>
            <person name="Gladieux P."/>
            <person name="Hiltunen Thoren M."/>
            <person name="Johannesson H."/>
        </authorList>
    </citation>
    <scope>NUCLEOTIDE SEQUENCE</scope>
    <source>
        <strain evidence="2">CBS 141.50</strain>
    </source>
</reference>
<feature type="transmembrane region" description="Helical" evidence="1">
    <location>
        <begin position="88"/>
        <end position="114"/>
    </location>
</feature>
<keyword evidence="1" id="KW-0812">Transmembrane</keyword>
<reference evidence="2" key="2">
    <citation type="submission" date="2023-05" db="EMBL/GenBank/DDBJ databases">
        <authorList>
            <consortium name="Lawrence Berkeley National Laboratory"/>
            <person name="Steindorff A."/>
            <person name="Hensen N."/>
            <person name="Bonometti L."/>
            <person name="Westerberg I."/>
            <person name="Brannstrom I.O."/>
            <person name="Guillou S."/>
            <person name="Cros-Aarteil S."/>
            <person name="Calhoun S."/>
            <person name="Haridas S."/>
            <person name="Kuo A."/>
            <person name="Mondo S."/>
            <person name="Pangilinan J."/>
            <person name="Riley R."/>
            <person name="Labutti K."/>
            <person name="Andreopoulos B."/>
            <person name="Lipzen A."/>
            <person name="Chen C."/>
            <person name="Yanf M."/>
            <person name="Daum C."/>
            <person name="Ng V."/>
            <person name="Clum A."/>
            <person name="Ohm R."/>
            <person name="Martin F."/>
            <person name="Silar P."/>
            <person name="Natvig D."/>
            <person name="Lalanne C."/>
            <person name="Gautier V."/>
            <person name="Ament-Velasquez S.L."/>
            <person name="Kruys A."/>
            <person name="Hutchinson M.I."/>
            <person name="Powell A.J."/>
            <person name="Barry K."/>
            <person name="Miller A.N."/>
            <person name="Grigoriev I.V."/>
            <person name="Debuchy R."/>
            <person name="Gladieux P."/>
            <person name="Thoren M.H."/>
            <person name="Johannesson H."/>
        </authorList>
    </citation>
    <scope>NUCLEOTIDE SEQUENCE</scope>
    <source>
        <strain evidence="2">CBS 141.50</strain>
    </source>
</reference>
<keyword evidence="3" id="KW-1185">Reference proteome</keyword>
<feature type="non-terminal residue" evidence="2">
    <location>
        <position position="1"/>
    </location>
</feature>